<keyword evidence="3" id="KW-0418">Kinase</keyword>
<feature type="binding site" evidence="1">
    <location>
        <begin position="138"/>
        <end position="142"/>
    </location>
    <ligand>
        <name>ATP</name>
        <dbReference type="ChEBI" id="CHEBI:30616"/>
    </ligand>
</feature>
<dbReference type="GO" id="GO:0004138">
    <property type="term" value="F:deoxyguanosine kinase activity"/>
    <property type="evidence" value="ECO:0007669"/>
    <property type="project" value="UniProtKB-EC"/>
</dbReference>
<gene>
    <name evidence="3" type="ORF">AVDCRST_MAG26-3277</name>
</gene>
<feature type="binding site" evidence="1">
    <location>
        <begin position="12"/>
        <end position="20"/>
    </location>
    <ligand>
        <name>ATP</name>
        <dbReference type="ChEBI" id="CHEBI:30616"/>
    </ligand>
</feature>
<dbReference type="SUPFAM" id="SSF52540">
    <property type="entry name" value="P-loop containing nucleoside triphosphate hydrolases"/>
    <property type="match status" value="1"/>
</dbReference>
<keyword evidence="3" id="KW-0808">Transferase</keyword>
<dbReference type="GO" id="GO:0005737">
    <property type="term" value="C:cytoplasm"/>
    <property type="evidence" value="ECO:0007669"/>
    <property type="project" value="TreeGrafter"/>
</dbReference>
<proteinExistence type="predicted"/>
<dbReference type="GO" id="GO:0005524">
    <property type="term" value="F:ATP binding"/>
    <property type="evidence" value="ECO:0007669"/>
    <property type="project" value="UniProtKB-KW"/>
</dbReference>
<dbReference type="CDD" id="cd01673">
    <property type="entry name" value="dNK"/>
    <property type="match status" value="1"/>
</dbReference>
<evidence type="ECO:0000256" key="1">
    <source>
        <dbReference type="PIRSR" id="PIRSR000705-3"/>
    </source>
</evidence>
<dbReference type="EC" id="2.7.1.76" evidence="3"/>
<dbReference type="InterPro" id="IPR050566">
    <property type="entry name" value="Deoxyribonucleoside_kinase"/>
</dbReference>
<accession>A0A6J4JIX7</accession>
<dbReference type="PIRSF" id="PIRSF000705">
    <property type="entry name" value="DNK"/>
    <property type="match status" value="1"/>
</dbReference>
<dbReference type="InterPro" id="IPR027417">
    <property type="entry name" value="P-loop_NTPase"/>
</dbReference>
<name>A0A6J4JIX7_9CHLR</name>
<dbReference type="InterPro" id="IPR002624">
    <property type="entry name" value="DCK/DGK"/>
</dbReference>
<dbReference type="EC" id="2.7.1.113" evidence="3"/>
<keyword evidence="1" id="KW-0547">Nucleotide-binding</keyword>
<sequence length="212" mass="24112">MSARPPYIVVEGVIGAGKTTLARILAAPFAAETLLEVVEENPFLSNFYGDRARYAFQTETFFLLSRYRQQQAVVQPAVGNSALVSDYLFAKNQLFAGLNLAGDEWDLFQQLFRALSERVVRPDLVVYLQANVDTHMARIAERDRSFERNMDRGYIEQLRQTYDRFFSTYVETRLLAVETDTLDLVRDADARAHVIGAIRATLEGYEQQSLVV</sequence>
<reference evidence="3" key="1">
    <citation type="submission" date="2020-02" db="EMBL/GenBank/DDBJ databases">
        <authorList>
            <person name="Meier V. D."/>
        </authorList>
    </citation>
    <scope>NUCLEOTIDE SEQUENCE</scope>
    <source>
        <strain evidence="3">AVDCRST_MAG26</strain>
    </source>
</reference>
<dbReference type="PANTHER" id="PTHR10513">
    <property type="entry name" value="DEOXYNUCLEOSIDE KINASE"/>
    <property type="match status" value="1"/>
</dbReference>
<dbReference type="AlphaFoldDB" id="A0A6J4JIX7"/>
<protein>
    <submittedName>
        <fullName evidence="3">Deoxyadenosine kinase @ Deoxyguanosine kinase</fullName>
        <ecNumber evidence="3">2.7.1.113</ecNumber>
        <ecNumber evidence="3">2.7.1.76</ecNumber>
    </submittedName>
</protein>
<dbReference type="Pfam" id="PF01712">
    <property type="entry name" value="dNK"/>
    <property type="match status" value="1"/>
</dbReference>
<organism evidence="3">
    <name type="scientific">uncultured Chloroflexia bacterium</name>
    <dbReference type="NCBI Taxonomy" id="1672391"/>
    <lineage>
        <taxon>Bacteria</taxon>
        <taxon>Bacillati</taxon>
        <taxon>Chloroflexota</taxon>
        <taxon>Chloroflexia</taxon>
        <taxon>environmental samples</taxon>
    </lineage>
</organism>
<feature type="domain" description="Deoxynucleoside kinase" evidence="2">
    <location>
        <begin position="8"/>
        <end position="200"/>
    </location>
</feature>
<dbReference type="PANTHER" id="PTHR10513:SF46">
    <property type="entry name" value="DEOXYGUANOSINE KINASE"/>
    <property type="match status" value="1"/>
</dbReference>
<dbReference type="Gene3D" id="3.40.50.300">
    <property type="entry name" value="P-loop containing nucleotide triphosphate hydrolases"/>
    <property type="match status" value="1"/>
</dbReference>
<evidence type="ECO:0000259" key="2">
    <source>
        <dbReference type="Pfam" id="PF01712"/>
    </source>
</evidence>
<evidence type="ECO:0000313" key="3">
    <source>
        <dbReference type="EMBL" id="CAA9279573.1"/>
    </source>
</evidence>
<dbReference type="GO" id="GO:0004136">
    <property type="term" value="F:deoxyadenosine kinase activity"/>
    <property type="evidence" value="ECO:0007669"/>
    <property type="project" value="UniProtKB-EC"/>
</dbReference>
<keyword evidence="1" id="KW-0067">ATP-binding</keyword>
<dbReference type="EMBL" id="CADCTK010000760">
    <property type="protein sequence ID" value="CAA9279573.1"/>
    <property type="molecule type" value="Genomic_DNA"/>
</dbReference>
<dbReference type="InterPro" id="IPR031314">
    <property type="entry name" value="DNK_dom"/>
</dbReference>